<feature type="signal peptide" evidence="3">
    <location>
        <begin position="1"/>
        <end position="31"/>
    </location>
</feature>
<evidence type="ECO:0000313" key="5">
    <source>
        <dbReference type="Proteomes" id="UP000005239"/>
    </source>
</evidence>
<dbReference type="OrthoDB" id="5810112at2759"/>
<feature type="chain" id="PRO_5035824664" evidence="3">
    <location>
        <begin position="32"/>
        <end position="767"/>
    </location>
</feature>
<feature type="compositionally biased region" description="Basic and acidic residues" evidence="1">
    <location>
        <begin position="502"/>
        <end position="511"/>
    </location>
</feature>
<dbReference type="EnsemblMetazoa" id="PPA46657.1">
    <property type="protein sequence ID" value="PPA46657.1"/>
    <property type="gene ID" value="WBGene00304436"/>
</dbReference>
<keyword evidence="2" id="KW-0812">Transmembrane</keyword>
<dbReference type="AlphaFoldDB" id="A0A8R1Z3X6"/>
<feature type="compositionally biased region" description="Basic and acidic residues" evidence="1">
    <location>
        <begin position="597"/>
        <end position="620"/>
    </location>
</feature>
<feature type="compositionally biased region" description="Low complexity" evidence="1">
    <location>
        <begin position="468"/>
        <end position="488"/>
    </location>
</feature>
<evidence type="ECO:0000256" key="1">
    <source>
        <dbReference type="SAM" id="MobiDB-lite"/>
    </source>
</evidence>
<evidence type="ECO:0000256" key="3">
    <source>
        <dbReference type="SAM" id="SignalP"/>
    </source>
</evidence>
<accession>A0A8R1Z3X6</accession>
<name>A0A8R1Z3X6_PRIPA</name>
<evidence type="ECO:0000256" key="2">
    <source>
        <dbReference type="SAM" id="Phobius"/>
    </source>
</evidence>
<feature type="region of interest" description="Disordered" evidence="1">
    <location>
        <begin position="582"/>
        <end position="621"/>
    </location>
</feature>
<keyword evidence="2" id="KW-0472">Membrane</keyword>
<reference evidence="5" key="1">
    <citation type="journal article" date="2008" name="Nat. Genet.">
        <title>The Pristionchus pacificus genome provides a unique perspective on nematode lifestyle and parasitism.</title>
        <authorList>
            <person name="Dieterich C."/>
            <person name="Clifton S.W."/>
            <person name="Schuster L.N."/>
            <person name="Chinwalla A."/>
            <person name="Delehaunty K."/>
            <person name="Dinkelacker I."/>
            <person name="Fulton L."/>
            <person name="Fulton R."/>
            <person name="Godfrey J."/>
            <person name="Minx P."/>
            <person name="Mitreva M."/>
            <person name="Roeseler W."/>
            <person name="Tian H."/>
            <person name="Witte H."/>
            <person name="Yang S.P."/>
            <person name="Wilson R.K."/>
            <person name="Sommer R.J."/>
        </authorList>
    </citation>
    <scope>NUCLEOTIDE SEQUENCE [LARGE SCALE GENOMIC DNA]</scope>
    <source>
        <strain evidence="5">PS312</strain>
    </source>
</reference>
<keyword evidence="5" id="KW-1185">Reference proteome</keyword>
<feature type="transmembrane region" description="Helical" evidence="2">
    <location>
        <begin position="363"/>
        <end position="387"/>
    </location>
</feature>
<gene>
    <name evidence="4" type="primary">WBGene00304436</name>
</gene>
<protein>
    <submittedName>
        <fullName evidence="4">Uncharacterized protein</fullName>
    </submittedName>
</protein>
<organism evidence="4 5">
    <name type="scientific">Pristionchus pacificus</name>
    <name type="common">Parasitic nematode worm</name>
    <dbReference type="NCBI Taxonomy" id="54126"/>
    <lineage>
        <taxon>Eukaryota</taxon>
        <taxon>Metazoa</taxon>
        <taxon>Ecdysozoa</taxon>
        <taxon>Nematoda</taxon>
        <taxon>Chromadorea</taxon>
        <taxon>Rhabditida</taxon>
        <taxon>Rhabditina</taxon>
        <taxon>Diplogasteromorpha</taxon>
        <taxon>Diplogasteroidea</taxon>
        <taxon>Neodiplogasteridae</taxon>
        <taxon>Pristionchus</taxon>
    </lineage>
</organism>
<keyword evidence="2" id="KW-1133">Transmembrane helix</keyword>
<evidence type="ECO:0000313" key="4">
    <source>
        <dbReference type="EnsemblMetazoa" id="PPA46657.1"/>
    </source>
</evidence>
<dbReference type="Proteomes" id="UP000005239">
    <property type="component" value="Unassembled WGS sequence"/>
</dbReference>
<proteinExistence type="predicted"/>
<reference evidence="4" key="2">
    <citation type="submission" date="2022-06" db="UniProtKB">
        <authorList>
            <consortium name="EnsemblMetazoa"/>
        </authorList>
    </citation>
    <scope>IDENTIFICATION</scope>
    <source>
        <strain evidence="4">PS312</strain>
    </source>
</reference>
<keyword evidence="3" id="KW-0732">Signal</keyword>
<sequence>GSCSCDQPRASTMNNLIYSILLLLFVSTALAQFPVPPRVSVVPKCGAQLITIEVNFNKNYLAGGRFTDWIIVGVTGRPECRLKGNGETTYVIEIAVFNDPCMTQMPAPGVFQNRVRIGKNPSVILQGDQTLDVKCVYGLPEVDTLPLPVINHNFNIESQTSAPTSALGPLSGSAANGDNAAVATLSNTRPAASVDPALLQQLGAAAATAGTAGSNNGLQGLQSLLQQQQFGGLSNSNNNNNALAGTSQLFEQQNGEFGGLSGLGRGGSGINQGMGINEGGRLPILPINPANRSNGVNDLSALGGLNSDLGSNSVLGNGFNNQFGSSQNGQIGQASVFGGDGQQQSLGTLGTAQAEQSKSRFSFFLLLALLVFILVMLLLLVLLAFFLKRRAARAEARKNLLVSMPPTSELGKLGLGHLWWSGREAQGGGGAMGGPAAGAATSRPQISSAAERIYGTGRGRMAHSPADSTLSTTTLEETTRGTNNTSRTGGAGYTRQRLFDSSVRRSQERNAHYAATTFRDDRQRSRTPPPTRSAPIDVDDIRIRSEERGIDVGDDVLSSQPRSFSEWRRGVVGEGSHFGALKMTSREVEAGTAPERPLPESRPDSRVRVEERRSESRIDENGISSYRSITEIYQAAEQTEQQEPIYREHALPPSSEDPAVIDELTRCVLSIRGFGPRKLTEQEMGRWRSLIDRDHAFRALLLSAHSLSDILAVTERPEYRHLFTLEKWTQIARCVMDSSAHQRTTNLHSAQSQSALNVYIGNIGSDM</sequence>
<feature type="region of interest" description="Disordered" evidence="1">
    <location>
        <begin position="458"/>
        <end position="542"/>
    </location>
</feature>